<dbReference type="PROSITE" id="PS50048">
    <property type="entry name" value="ZN2_CY6_FUNGAL_2"/>
    <property type="match status" value="1"/>
</dbReference>
<dbReference type="Pfam" id="PF00172">
    <property type="entry name" value="Zn_clus"/>
    <property type="match status" value="1"/>
</dbReference>
<dbReference type="Pfam" id="PF04082">
    <property type="entry name" value="Fungal_trans"/>
    <property type="match status" value="1"/>
</dbReference>
<feature type="region of interest" description="Disordered" evidence="3">
    <location>
        <begin position="49"/>
        <end position="118"/>
    </location>
</feature>
<dbReference type="InterPro" id="IPR001138">
    <property type="entry name" value="Zn2Cys6_DnaBD"/>
</dbReference>
<dbReference type="RefSeq" id="XP_044654442.1">
    <property type="nucleotide sequence ID" value="XM_044798507.1"/>
</dbReference>
<evidence type="ECO:0000313" key="6">
    <source>
        <dbReference type="Proteomes" id="UP000825890"/>
    </source>
</evidence>
<dbReference type="GO" id="GO:0000981">
    <property type="term" value="F:DNA-binding transcription factor activity, RNA polymerase II-specific"/>
    <property type="evidence" value="ECO:0007669"/>
    <property type="project" value="InterPro"/>
</dbReference>
<sequence>MRSEACWPCRERKVKCDADTTGIPCARCSSSDRTNECFVPPRQRRRILNRTRRNKKTAARTRQNAEPAADLLAFDHLPESTTRQEAETEELTPQHTSEPQPPQILYSLSQGPSLARGDDMELHWSQPLETSTPETNEDDVMARICQRIASGKVKPPTRSSRRIWRSMEYQNSFNATGILGEALARHESCRLIEIAPKEPAAERSQRDLELMGLDEHDISFLSAKGAFELPPDQACQEMFKVYFHYAFPYAPVVDRGELLAAYDRREHSSFLLQALLANAVPYASKELVEKCGYATHAAAQKSFYQRATLLYDFNCEKSQLALLQGSLLLGTQWVSYFSDKDFTFWAFNAVRLATRMGIHRKHIEDELDPKSYALLKRIFWVIYIRDVLTTISGLDNARLVRSKQCDTPTLTIDDWPDDEASCPDHLGRLLPPVETYHKQFLIQMAALARIGSAAHSALLALQRHSLDDKQVSDLQDAIFEWRLALPRELRVESVKSWKQEGVWVLVLMAWCYRMECMLYRALRKAHQPTAFEWAAMTERLHTSIFELDTCIRRAVTHQVCSLVPMSFSTAVATNVALCIEMLLNPDLTTSDKLMYEEAIRTGMACLVEQQESRPCLTWMLRLFDWAFTHSGLCFTSGAVDFGLEDRSANSTSPNGGRPTQDSWSIMLGPDTMSSLFPVDSAVLSGADWPEWLTS</sequence>
<dbReference type="GO" id="GO:0006351">
    <property type="term" value="P:DNA-templated transcription"/>
    <property type="evidence" value="ECO:0007669"/>
    <property type="project" value="InterPro"/>
</dbReference>
<dbReference type="SMART" id="SM00066">
    <property type="entry name" value="GAL4"/>
    <property type="match status" value="1"/>
</dbReference>
<dbReference type="InterPro" id="IPR036864">
    <property type="entry name" value="Zn2-C6_fun-type_DNA-bd_sf"/>
</dbReference>
<proteinExistence type="predicted"/>
<dbReference type="EMBL" id="BOLY01000002">
    <property type="protein sequence ID" value="GIZ39955.1"/>
    <property type="molecule type" value="Genomic_DNA"/>
</dbReference>
<evidence type="ECO:0000313" key="5">
    <source>
        <dbReference type="EMBL" id="GIZ39955.1"/>
    </source>
</evidence>
<feature type="compositionally biased region" description="Basic and acidic residues" evidence="3">
    <location>
        <begin position="76"/>
        <end position="86"/>
    </location>
</feature>
<dbReference type="GO" id="GO:0003677">
    <property type="term" value="F:DNA binding"/>
    <property type="evidence" value="ECO:0007669"/>
    <property type="project" value="InterPro"/>
</dbReference>
<keyword evidence="2" id="KW-0539">Nucleus</keyword>
<name>A0A9P3CHI0_9PEZI</name>
<dbReference type="InterPro" id="IPR007219">
    <property type="entry name" value="XnlR_reg_dom"/>
</dbReference>
<dbReference type="PANTHER" id="PTHR47425:SF3">
    <property type="entry name" value="ZN(II)2CYS6 TRANSCRIPTION FACTOR (EUROFUNG)"/>
    <property type="match status" value="1"/>
</dbReference>
<organism evidence="5 6">
    <name type="scientific">Cercospora kikuchii</name>
    <dbReference type="NCBI Taxonomy" id="84275"/>
    <lineage>
        <taxon>Eukaryota</taxon>
        <taxon>Fungi</taxon>
        <taxon>Dikarya</taxon>
        <taxon>Ascomycota</taxon>
        <taxon>Pezizomycotina</taxon>
        <taxon>Dothideomycetes</taxon>
        <taxon>Dothideomycetidae</taxon>
        <taxon>Mycosphaerellales</taxon>
        <taxon>Mycosphaerellaceae</taxon>
        <taxon>Cercospora</taxon>
    </lineage>
</organism>
<evidence type="ECO:0000259" key="4">
    <source>
        <dbReference type="PROSITE" id="PS50048"/>
    </source>
</evidence>
<dbReference type="AlphaFoldDB" id="A0A9P3CHI0"/>
<dbReference type="Gene3D" id="4.10.240.10">
    <property type="entry name" value="Zn(2)-C6 fungal-type DNA-binding domain"/>
    <property type="match status" value="1"/>
</dbReference>
<keyword evidence="6" id="KW-1185">Reference proteome</keyword>
<reference evidence="5 6" key="1">
    <citation type="submission" date="2021-01" db="EMBL/GenBank/DDBJ databases">
        <title>Cercospora kikuchii MAFF 305040 whole genome shotgun sequence.</title>
        <authorList>
            <person name="Kashiwa T."/>
            <person name="Suzuki T."/>
        </authorList>
    </citation>
    <scope>NUCLEOTIDE SEQUENCE [LARGE SCALE GENOMIC DNA]</scope>
    <source>
        <strain evidence="5 6">MAFF 305040</strain>
    </source>
</reference>
<evidence type="ECO:0000256" key="3">
    <source>
        <dbReference type="SAM" id="MobiDB-lite"/>
    </source>
</evidence>
<dbReference type="SUPFAM" id="SSF57701">
    <property type="entry name" value="Zn2/Cys6 DNA-binding domain"/>
    <property type="match status" value="1"/>
</dbReference>
<feature type="domain" description="Zn(2)-C6 fungal-type" evidence="4">
    <location>
        <begin position="5"/>
        <end position="37"/>
    </location>
</feature>
<evidence type="ECO:0000256" key="2">
    <source>
        <dbReference type="ARBA" id="ARBA00023242"/>
    </source>
</evidence>
<dbReference type="InterPro" id="IPR052761">
    <property type="entry name" value="Fungal_Detox/Toxin_TFs"/>
</dbReference>
<comment type="caution">
    <text evidence="5">The sequence shown here is derived from an EMBL/GenBank/DDBJ whole genome shotgun (WGS) entry which is preliminary data.</text>
</comment>
<dbReference type="GO" id="GO:0008270">
    <property type="term" value="F:zinc ion binding"/>
    <property type="evidence" value="ECO:0007669"/>
    <property type="project" value="InterPro"/>
</dbReference>
<dbReference type="CDD" id="cd00067">
    <property type="entry name" value="GAL4"/>
    <property type="match status" value="1"/>
</dbReference>
<keyword evidence="1" id="KW-0479">Metal-binding</keyword>
<dbReference type="PROSITE" id="PS00463">
    <property type="entry name" value="ZN2_CY6_FUNGAL_1"/>
    <property type="match status" value="1"/>
</dbReference>
<feature type="compositionally biased region" description="Basic residues" evidence="3">
    <location>
        <begin position="49"/>
        <end position="59"/>
    </location>
</feature>
<gene>
    <name evidence="5" type="ORF">CKM354_000331400</name>
</gene>
<dbReference type="GeneID" id="68288889"/>
<evidence type="ECO:0000256" key="1">
    <source>
        <dbReference type="ARBA" id="ARBA00022723"/>
    </source>
</evidence>
<dbReference type="CDD" id="cd12148">
    <property type="entry name" value="fungal_TF_MHR"/>
    <property type="match status" value="1"/>
</dbReference>
<dbReference type="PANTHER" id="PTHR47425">
    <property type="entry name" value="FARB-RELATED"/>
    <property type="match status" value="1"/>
</dbReference>
<dbReference type="OrthoDB" id="5121955at2759"/>
<dbReference type="Proteomes" id="UP000825890">
    <property type="component" value="Unassembled WGS sequence"/>
</dbReference>
<accession>A0A9P3CHI0</accession>
<protein>
    <recommendedName>
        <fullName evidence="4">Zn(2)-C6 fungal-type domain-containing protein</fullName>
    </recommendedName>
</protein>